<feature type="transmembrane region" description="Helical" evidence="1">
    <location>
        <begin position="6"/>
        <end position="28"/>
    </location>
</feature>
<keyword evidence="1" id="KW-0812">Transmembrane</keyword>
<evidence type="ECO:0000313" key="2">
    <source>
        <dbReference type="EMBL" id="ARW63222.1"/>
    </source>
</evidence>
<dbReference type="EMBL" id="MF101427">
    <property type="protein sequence ID" value="ARW63222.1"/>
    <property type="molecule type" value="Genomic_DNA"/>
</dbReference>
<reference evidence="2" key="1">
    <citation type="journal article" date="2017" name="J. Phycol.">
        <title>Analysis of chloroplast genomes and a supermatrix inform reclassification of the Rhodomelaceae (Rhodophyta).</title>
        <authorList>
            <person name="Diaz-Tapia P."/>
            <person name="Maggs C.A."/>
            <person name="West J.A."/>
            <person name="Verbruggen H."/>
        </authorList>
    </citation>
    <scope>NUCLEOTIDE SEQUENCE</scope>
    <source>
        <strain evidence="2">PD547</strain>
    </source>
</reference>
<keyword evidence="1" id="KW-1133">Transmembrane helix</keyword>
<name>A0A1Z1MBH6_9FLOR</name>
<dbReference type="SUPFAM" id="SSF48452">
    <property type="entry name" value="TPR-like"/>
    <property type="match status" value="1"/>
</dbReference>
<protein>
    <submittedName>
        <fullName evidence="2">Uncharacterized protein</fullName>
    </submittedName>
</protein>
<keyword evidence="2" id="KW-0150">Chloroplast</keyword>
<geneLocation type="chloroplast" evidence="2"/>
<keyword evidence="1" id="KW-0472">Membrane</keyword>
<gene>
    <name evidence="2" type="primary">ycf37</name>
</gene>
<accession>A0A1Z1MBH6</accession>
<dbReference type="RefSeq" id="YP_009394660.1">
    <property type="nucleotide sequence ID" value="NC_035274.1"/>
</dbReference>
<dbReference type="InterPro" id="IPR011990">
    <property type="entry name" value="TPR-like_helical_dom_sf"/>
</dbReference>
<proteinExistence type="predicted"/>
<dbReference type="AlphaFoldDB" id="A0A1Z1MBH6"/>
<evidence type="ECO:0000256" key="1">
    <source>
        <dbReference type="SAM" id="Phobius"/>
    </source>
</evidence>
<keyword evidence="2" id="KW-0934">Plastid</keyword>
<sequence length="145" mass="17196">MVSYNNLFYLYLSLIALLLLVFSFFVSIQLKTIFVYLLNFVQVFKYFNKRIVFSDINYQRLCNLHLITADYFSCIAISELYLKINNNFLDKKVIYLSLGFIYSKLCYWHISEYYYLKSSSISSDDMQMNSALANFYSTLGYDKTS</sequence>
<dbReference type="GeneID" id="33356560"/>
<organism evidence="2">
    <name type="scientific">Polysiphonia elongata</name>
    <dbReference type="NCBI Taxonomy" id="159753"/>
    <lineage>
        <taxon>Eukaryota</taxon>
        <taxon>Rhodophyta</taxon>
        <taxon>Florideophyceae</taxon>
        <taxon>Rhodymeniophycidae</taxon>
        <taxon>Ceramiales</taxon>
        <taxon>Rhodomelaceae</taxon>
        <taxon>Polysiphonioideae</taxon>
        <taxon>Polysiphonia</taxon>
    </lineage>
</organism>